<evidence type="ECO:0000313" key="5">
    <source>
        <dbReference type="Proteomes" id="UP000039021"/>
    </source>
</evidence>
<evidence type="ECO:0000256" key="1">
    <source>
        <dbReference type="SAM" id="MobiDB-lite"/>
    </source>
</evidence>
<feature type="compositionally biased region" description="Polar residues" evidence="1">
    <location>
        <begin position="1"/>
        <end position="23"/>
    </location>
</feature>
<dbReference type="EMBL" id="CSAE01000142">
    <property type="protein sequence ID" value="COV55378.1"/>
    <property type="molecule type" value="Genomic_DNA"/>
</dbReference>
<organism evidence="2 4">
    <name type="scientific">Mycobacterium tuberculosis</name>
    <dbReference type="NCBI Taxonomy" id="1773"/>
    <lineage>
        <taxon>Bacteria</taxon>
        <taxon>Bacillati</taxon>
        <taxon>Actinomycetota</taxon>
        <taxon>Actinomycetes</taxon>
        <taxon>Mycobacteriales</taxon>
        <taxon>Mycobacteriaceae</taxon>
        <taxon>Mycobacterium</taxon>
        <taxon>Mycobacterium tuberculosis complex</taxon>
    </lineage>
</organism>
<evidence type="ECO:0000313" key="3">
    <source>
        <dbReference type="EMBL" id="COX32388.1"/>
    </source>
</evidence>
<reference evidence="2" key="2">
    <citation type="submission" date="2015-03" db="EMBL/GenBank/DDBJ databases">
        <authorList>
            <person name="Murphy D."/>
        </authorList>
    </citation>
    <scope>NUCLEOTIDE SEQUENCE [LARGE SCALE GENOMIC DNA]</scope>
    <source>
        <strain evidence="2">K00500041</strain>
    </source>
</reference>
<reference evidence="3" key="1">
    <citation type="submission" date="2015-03" db="EMBL/GenBank/DDBJ databases">
        <authorList>
            <consortium name="Pathogen Informatics"/>
            <person name="Murphy D."/>
        </authorList>
    </citation>
    <scope>NUCLEOTIDE SEQUENCE</scope>
    <source>
        <strain evidence="3">N09902308</strain>
    </source>
</reference>
<evidence type="ECO:0000313" key="4">
    <source>
        <dbReference type="Proteomes" id="UP000038802"/>
    </source>
</evidence>
<gene>
    <name evidence="2" type="ORF">ERS007703_01617</name>
    <name evidence="3" type="ORF">ERS007739_01081</name>
</gene>
<reference evidence="4 5" key="3">
    <citation type="submission" date="2015-03" db="EMBL/GenBank/DDBJ databases">
        <authorList>
            <consortium name="Pathogen Informatics"/>
        </authorList>
    </citation>
    <scope>NUCLEOTIDE SEQUENCE [LARGE SCALE GENOMIC DNA]</scope>
    <source>
        <strain evidence="4">K00500041</strain>
        <strain evidence="5">N09902308</strain>
    </source>
</reference>
<dbReference type="AlphaFoldDB" id="A0A0U0T6X4"/>
<evidence type="ECO:0000313" key="2">
    <source>
        <dbReference type="EMBL" id="COV55378.1"/>
    </source>
</evidence>
<dbReference type="Proteomes" id="UP000039021">
    <property type="component" value="Unassembled WGS sequence"/>
</dbReference>
<dbReference type="Proteomes" id="UP000038802">
    <property type="component" value="Unassembled WGS sequence"/>
</dbReference>
<protein>
    <submittedName>
        <fullName evidence="2">Uncharacterized protein</fullName>
    </submittedName>
</protein>
<name>A0A0U0T6X4_MYCTX</name>
<sequence>MVSVSATNEPDSGSQPRPRSTTMAFLPSPLSWMSATSVTTDSFPAAGSGACSRMPWEPCSSAAGLNVPTFAAAPNAGQQITAYVGNTCWSMPWLFSVVNARSPVPAPTPIA</sequence>
<proteinExistence type="predicted"/>
<accession>A0A0U0T6X4</accession>
<dbReference type="EMBL" id="CSBK01000375">
    <property type="protein sequence ID" value="COX32388.1"/>
    <property type="molecule type" value="Genomic_DNA"/>
</dbReference>
<feature type="region of interest" description="Disordered" evidence="1">
    <location>
        <begin position="1"/>
        <end position="24"/>
    </location>
</feature>